<dbReference type="OrthoDB" id="63984at2"/>
<feature type="transmembrane region" description="Helical" evidence="8">
    <location>
        <begin position="138"/>
        <end position="156"/>
    </location>
</feature>
<keyword evidence="3" id="KW-0813">Transport</keyword>
<evidence type="ECO:0000256" key="1">
    <source>
        <dbReference type="ARBA" id="ARBA00004651"/>
    </source>
</evidence>
<dbReference type="EMBL" id="CP000267">
    <property type="protein sequence ID" value="ABD69620.1"/>
    <property type="molecule type" value="Genomic_DNA"/>
</dbReference>
<evidence type="ECO:0000256" key="7">
    <source>
        <dbReference type="ARBA" id="ARBA00023136"/>
    </source>
</evidence>
<dbReference type="HOGENOM" id="CLU_001265_19_3_4"/>
<evidence type="ECO:0000256" key="6">
    <source>
        <dbReference type="ARBA" id="ARBA00022989"/>
    </source>
</evidence>
<feature type="transmembrane region" description="Helical" evidence="8">
    <location>
        <begin position="256"/>
        <end position="274"/>
    </location>
</feature>
<proteinExistence type="inferred from homology"/>
<dbReference type="KEGG" id="rfr:Rfer_1894"/>
<feature type="transmembrane region" description="Helical" evidence="8">
    <location>
        <begin position="47"/>
        <end position="66"/>
    </location>
</feature>
<dbReference type="PANTHER" id="PTHR43271">
    <property type="entry name" value="BLL2771 PROTEIN"/>
    <property type="match status" value="1"/>
</dbReference>
<feature type="transmembrane region" description="Helical" evidence="8">
    <location>
        <begin position="365"/>
        <end position="387"/>
    </location>
</feature>
<gene>
    <name evidence="10" type="ordered locus">Rfer_1894</name>
</gene>
<feature type="domain" description="Major facilitator superfamily (MFS) profile" evidence="9">
    <location>
        <begin position="13"/>
        <end position="391"/>
    </location>
</feature>
<evidence type="ECO:0000259" key="9">
    <source>
        <dbReference type="PROSITE" id="PS50850"/>
    </source>
</evidence>
<dbReference type="InterPro" id="IPR005829">
    <property type="entry name" value="Sugar_transporter_CS"/>
</dbReference>
<evidence type="ECO:0000313" key="10">
    <source>
        <dbReference type="EMBL" id="ABD69620.1"/>
    </source>
</evidence>
<feature type="transmembrane region" description="Helical" evidence="8">
    <location>
        <begin position="104"/>
        <end position="126"/>
    </location>
</feature>
<evidence type="ECO:0000256" key="2">
    <source>
        <dbReference type="ARBA" id="ARBA00008335"/>
    </source>
</evidence>
<evidence type="ECO:0000256" key="8">
    <source>
        <dbReference type="SAM" id="Phobius"/>
    </source>
</evidence>
<dbReference type="eggNOG" id="COG2814">
    <property type="taxonomic scope" value="Bacteria"/>
</dbReference>
<keyword evidence="5 8" id="KW-0812">Transmembrane</keyword>
<comment type="subcellular location">
    <subcellularLocation>
        <location evidence="1">Cell membrane</location>
        <topology evidence="1">Multi-pass membrane protein</topology>
    </subcellularLocation>
</comment>
<dbReference type="GO" id="GO:0005886">
    <property type="term" value="C:plasma membrane"/>
    <property type="evidence" value="ECO:0007669"/>
    <property type="project" value="UniProtKB-SubCell"/>
</dbReference>
<dbReference type="GO" id="GO:0022857">
    <property type="term" value="F:transmembrane transporter activity"/>
    <property type="evidence" value="ECO:0007669"/>
    <property type="project" value="InterPro"/>
</dbReference>
<comment type="similarity">
    <text evidence="2">Belongs to the major facilitator superfamily.</text>
</comment>
<feature type="transmembrane region" description="Helical" evidence="8">
    <location>
        <begin position="215"/>
        <end position="236"/>
    </location>
</feature>
<feature type="transmembrane region" description="Helical" evidence="8">
    <location>
        <begin position="16"/>
        <end position="35"/>
    </location>
</feature>
<dbReference type="PROSITE" id="PS50850">
    <property type="entry name" value="MFS"/>
    <property type="match status" value="1"/>
</dbReference>
<protein>
    <submittedName>
        <fullName evidence="10">Major facilitator superfamily MFS_1</fullName>
    </submittedName>
</protein>
<keyword evidence="11" id="KW-1185">Reference proteome</keyword>
<dbReference type="SUPFAM" id="SSF103473">
    <property type="entry name" value="MFS general substrate transporter"/>
    <property type="match status" value="1"/>
</dbReference>
<accession>Q21X83</accession>
<feature type="transmembrane region" description="Helical" evidence="8">
    <location>
        <begin position="339"/>
        <end position="359"/>
    </location>
</feature>
<feature type="transmembrane region" description="Helical" evidence="8">
    <location>
        <begin position="281"/>
        <end position="298"/>
    </location>
</feature>
<feature type="transmembrane region" description="Helical" evidence="8">
    <location>
        <begin position="168"/>
        <end position="187"/>
    </location>
</feature>
<dbReference type="STRING" id="338969.Rfer_1894"/>
<name>Q21X83_ALBFT</name>
<dbReference type="Pfam" id="PF07690">
    <property type="entry name" value="MFS_1"/>
    <property type="match status" value="1"/>
</dbReference>
<dbReference type="RefSeq" id="WP_011464188.1">
    <property type="nucleotide sequence ID" value="NC_007908.1"/>
</dbReference>
<dbReference type="InterPro" id="IPR036259">
    <property type="entry name" value="MFS_trans_sf"/>
</dbReference>
<dbReference type="PROSITE" id="PS00216">
    <property type="entry name" value="SUGAR_TRANSPORT_1"/>
    <property type="match status" value="1"/>
</dbReference>
<keyword evidence="6 8" id="KW-1133">Transmembrane helix</keyword>
<feature type="transmembrane region" description="Helical" evidence="8">
    <location>
        <begin position="78"/>
        <end position="98"/>
    </location>
</feature>
<dbReference type="InterPro" id="IPR011701">
    <property type="entry name" value="MFS"/>
</dbReference>
<organism evidence="10 11">
    <name type="scientific">Albidiferax ferrireducens (strain ATCC BAA-621 / DSM 15236 / T118)</name>
    <name type="common">Rhodoferax ferrireducens</name>
    <dbReference type="NCBI Taxonomy" id="338969"/>
    <lineage>
        <taxon>Bacteria</taxon>
        <taxon>Pseudomonadati</taxon>
        <taxon>Pseudomonadota</taxon>
        <taxon>Betaproteobacteria</taxon>
        <taxon>Burkholderiales</taxon>
        <taxon>Comamonadaceae</taxon>
        <taxon>Rhodoferax</taxon>
    </lineage>
</organism>
<keyword evidence="4" id="KW-1003">Cell membrane</keyword>
<dbReference type="PANTHER" id="PTHR43271:SF2">
    <property type="entry name" value="BLL2771 PROTEIN"/>
    <property type="match status" value="1"/>
</dbReference>
<reference evidence="11" key="1">
    <citation type="submission" date="2006-02" db="EMBL/GenBank/DDBJ databases">
        <title>Complete sequence of chromosome of Rhodoferax ferrireducens DSM 15236.</title>
        <authorList>
            <person name="Copeland A."/>
            <person name="Lucas S."/>
            <person name="Lapidus A."/>
            <person name="Barry K."/>
            <person name="Detter J.C."/>
            <person name="Glavina del Rio T."/>
            <person name="Hammon N."/>
            <person name="Israni S."/>
            <person name="Pitluck S."/>
            <person name="Brettin T."/>
            <person name="Bruce D."/>
            <person name="Han C."/>
            <person name="Tapia R."/>
            <person name="Gilna P."/>
            <person name="Kiss H."/>
            <person name="Schmutz J."/>
            <person name="Larimer F."/>
            <person name="Land M."/>
            <person name="Kyrpides N."/>
            <person name="Ivanova N."/>
            <person name="Richardson P."/>
        </authorList>
    </citation>
    <scope>NUCLEOTIDE SEQUENCE [LARGE SCALE GENOMIC DNA]</scope>
    <source>
        <strain evidence="11">ATCC BAA-621 / DSM 15236 / T118</strain>
    </source>
</reference>
<dbReference type="CDD" id="cd17324">
    <property type="entry name" value="MFS_NepI_like"/>
    <property type="match status" value="1"/>
</dbReference>
<evidence type="ECO:0000313" key="11">
    <source>
        <dbReference type="Proteomes" id="UP000008332"/>
    </source>
</evidence>
<dbReference type="AlphaFoldDB" id="Q21X83"/>
<evidence type="ECO:0000256" key="5">
    <source>
        <dbReference type="ARBA" id="ARBA00022692"/>
    </source>
</evidence>
<sequence>MQLFFRQAGQQASRPIVWLIGFFAFLNVYSMQAVLPMVMQDFHASPVQAGLTVGATVLAVALVSPFMGMLSDAFGRKVIICASLFALTVPTALIPVAGSLNALIFLRFLQGLAVPGIVVVLIAYLSEEFHSGGVARMTATYVGGTVMGGFCGRFITGHAGHLLGWRGAFVTLALLNLFGALLVLWLLPPSRYFVANRNIRAGFGTLWRHLHHKRLMAACAVGFCVLFSLVGTFTYVNLHLASSPFNLSSAGLANVFSVYLVGVLATPLAGPYVVRFGFLRSLLGALALSAAGLSLTLLPSLTAVIIGLTVCSTGVFICQSATLSAIAQNVSEGRSLATGIYYMSYYAGGAAGSLLAGMAYEGWGWGGSVLSIALMQALAAVIAAVAWRQPAQSGG</sequence>
<dbReference type="Gene3D" id="1.20.1250.20">
    <property type="entry name" value="MFS general substrate transporter like domains"/>
    <property type="match status" value="1"/>
</dbReference>
<evidence type="ECO:0000256" key="4">
    <source>
        <dbReference type="ARBA" id="ARBA00022475"/>
    </source>
</evidence>
<feature type="transmembrane region" description="Helical" evidence="8">
    <location>
        <begin position="304"/>
        <end position="327"/>
    </location>
</feature>
<dbReference type="Proteomes" id="UP000008332">
    <property type="component" value="Chromosome"/>
</dbReference>
<keyword evidence="7 8" id="KW-0472">Membrane</keyword>
<evidence type="ECO:0000256" key="3">
    <source>
        <dbReference type="ARBA" id="ARBA00022448"/>
    </source>
</evidence>
<dbReference type="InterPro" id="IPR020846">
    <property type="entry name" value="MFS_dom"/>
</dbReference>